<feature type="transmembrane region" description="Helical" evidence="2">
    <location>
        <begin position="30"/>
        <end position="50"/>
    </location>
</feature>
<evidence type="ECO:0000256" key="1">
    <source>
        <dbReference type="SAM" id="MobiDB-lite"/>
    </source>
</evidence>
<dbReference type="AlphaFoldDB" id="A0A1S3TIV4"/>
<protein>
    <submittedName>
        <fullName evidence="4">Cell wall protein</fullName>
    </submittedName>
</protein>
<dbReference type="KEGG" id="vra:106755985"/>
<sequence>MHITQVFNTTDKHILLHSTLSLSLKMASKASSFLSLVLISNILIAIAVAGRTISKNTNTQQDKKEPQFLFKSHDRVYIPGIGPVGFPPKFHVTPHNPFTHGNGGVGAGTGSGTGTGTGPGTGTGTGTGSGSTGRSYVPGGDDTFVPNPGYEVPIPGSGGNVPAPFHP</sequence>
<evidence type="ECO:0000313" key="4">
    <source>
        <dbReference type="RefSeq" id="XP_014493708.2"/>
    </source>
</evidence>
<evidence type="ECO:0000313" key="3">
    <source>
        <dbReference type="Proteomes" id="UP000087766"/>
    </source>
</evidence>
<dbReference type="RefSeq" id="XP_014493708.2">
    <property type="nucleotide sequence ID" value="XM_014638222.2"/>
</dbReference>
<dbReference type="OrthoDB" id="1931827at2759"/>
<keyword evidence="2" id="KW-0472">Membrane</keyword>
<dbReference type="InterPro" id="IPR034565">
    <property type="entry name" value="Put_cell_wall"/>
</dbReference>
<keyword evidence="2" id="KW-1133">Transmembrane helix</keyword>
<accession>A0A1S3TIV4</accession>
<proteinExistence type="predicted"/>
<dbReference type="PANTHER" id="PTHR36733">
    <property type="entry name" value="CELL WALL PROTEIN-RELATED"/>
    <property type="match status" value="1"/>
</dbReference>
<dbReference type="PANTHER" id="PTHR36733:SF1">
    <property type="entry name" value="CELL WALL PROTEIN-RELATED"/>
    <property type="match status" value="1"/>
</dbReference>
<organism evidence="3 4">
    <name type="scientific">Vigna radiata var. radiata</name>
    <name type="common">Mung bean</name>
    <name type="synonym">Phaseolus aureus</name>
    <dbReference type="NCBI Taxonomy" id="3916"/>
    <lineage>
        <taxon>Eukaryota</taxon>
        <taxon>Viridiplantae</taxon>
        <taxon>Streptophyta</taxon>
        <taxon>Embryophyta</taxon>
        <taxon>Tracheophyta</taxon>
        <taxon>Spermatophyta</taxon>
        <taxon>Magnoliopsida</taxon>
        <taxon>eudicotyledons</taxon>
        <taxon>Gunneridae</taxon>
        <taxon>Pentapetalae</taxon>
        <taxon>rosids</taxon>
        <taxon>fabids</taxon>
        <taxon>Fabales</taxon>
        <taxon>Fabaceae</taxon>
        <taxon>Papilionoideae</taxon>
        <taxon>50 kb inversion clade</taxon>
        <taxon>NPAAA clade</taxon>
        <taxon>indigoferoid/millettioid clade</taxon>
        <taxon>Phaseoleae</taxon>
        <taxon>Vigna</taxon>
    </lineage>
</organism>
<feature type="region of interest" description="Disordered" evidence="1">
    <location>
        <begin position="102"/>
        <end position="167"/>
    </location>
</feature>
<dbReference type="Proteomes" id="UP000087766">
    <property type="component" value="Chromosome 2"/>
</dbReference>
<feature type="compositionally biased region" description="Gly residues" evidence="1">
    <location>
        <begin position="102"/>
        <end position="131"/>
    </location>
</feature>
<reference evidence="4" key="2">
    <citation type="submission" date="2025-08" db="UniProtKB">
        <authorList>
            <consortium name="RefSeq"/>
        </authorList>
    </citation>
    <scope>IDENTIFICATION</scope>
    <source>
        <tissue evidence="4">Leaf</tissue>
    </source>
</reference>
<gene>
    <name evidence="4" type="primary">LOC106755985</name>
</gene>
<reference evidence="3" key="1">
    <citation type="journal article" date="2014" name="Nat. Commun.">
        <title>Genome sequence of mungbean and insights into evolution within Vigna species.</title>
        <authorList>
            <person name="Kang Y.J."/>
            <person name="Kim S.K."/>
            <person name="Kim M.Y."/>
            <person name="Lestari P."/>
            <person name="Kim K.H."/>
            <person name="Ha B.K."/>
            <person name="Jun T.H."/>
            <person name="Hwang W.J."/>
            <person name="Lee T."/>
            <person name="Lee J."/>
            <person name="Shim S."/>
            <person name="Yoon M.Y."/>
            <person name="Jang Y.E."/>
            <person name="Han K.S."/>
            <person name="Taeprayoon P."/>
            <person name="Yoon N."/>
            <person name="Somta P."/>
            <person name="Tanya P."/>
            <person name="Kim K.S."/>
            <person name="Gwag J.G."/>
            <person name="Moon J.K."/>
            <person name="Lee Y.H."/>
            <person name="Park B.S."/>
            <person name="Bombarely A."/>
            <person name="Doyle J.J."/>
            <person name="Jackson S.A."/>
            <person name="Schafleitner R."/>
            <person name="Srinives P."/>
            <person name="Varshney R.K."/>
            <person name="Lee S.H."/>
        </authorList>
    </citation>
    <scope>NUCLEOTIDE SEQUENCE [LARGE SCALE GENOMIC DNA]</scope>
    <source>
        <strain evidence="3">cv. VC1973A</strain>
    </source>
</reference>
<keyword evidence="3" id="KW-1185">Reference proteome</keyword>
<keyword evidence="2" id="KW-0812">Transmembrane</keyword>
<dbReference type="GeneID" id="106755985"/>
<evidence type="ECO:0000256" key="2">
    <source>
        <dbReference type="SAM" id="Phobius"/>
    </source>
</evidence>
<name>A0A1S3TIV4_VIGRR</name>